<evidence type="ECO:0000256" key="1">
    <source>
        <dbReference type="SAM" id="MobiDB-lite"/>
    </source>
</evidence>
<reference evidence="3" key="1">
    <citation type="submission" date="2021-02" db="EMBL/GenBank/DDBJ databases">
        <authorList>
            <person name="Nieuwenhuis M."/>
            <person name="Van De Peppel L.J.J."/>
        </authorList>
    </citation>
    <scope>NUCLEOTIDE SEQUENCE</scope>
    <source>
        <strain evidence="3">D49</strain>
    </source>
</reference>
<dbReference type="Gene3D" id="3.40.50.300">
    <property type="entry name" value="P-loop containing nucleotide triphosphate hydrolases"/>
    <property type="match status" value="1"/>
</dbReference>
<dbReference type="InterPro" id="IPR027417">
    <property type="entry name" value="P-loop_NTPase"/>
</dbReference>
<name>A0A9P7FQD5_9AGAR</name>
<dbReference type="GO" id="GO:0005525">
    <property type="term" value="F:GTP binding"/>
    <property type="evidence" value="ECO:0007669"/>
    <property type="project" value="InterPro"/>
</dbReference>
<keyword evidence="4" id="KW-1185">Reference proteome</keyword>
<evidence type="ECO:0000259" key="2">
    <source>
        <dbReference type="Pfam" id="PF01926"/>
    </source>
</evidence>
<reference evidence="3" key="2">
    <citation type="submission" date="2021-10" db="EMBL/GenBank/DDBJ databases">
        <title>Phylogenomics reveals ancestral predisposition of the termite-cultivated fungus Termitomyces towards a domesticated lifestyle.</title>
        <authorList>
            <person name="Auxier B."/>
            <person name="Grum-Grzhimaylo A."/>
            <person name="Cardenas M.E."/>
            <person name="Lodge J.D."/>
            <person name="Laessoe T."/>
            <person name="Pedersen O."/>
            <person name="Smith M.E."/>
            <person name="Kuyper T.W."/>
            <person name="Franco-Molano E.A."/>
            <person name="Baroni T.J."/>
            <person name="Aanen D.K."/>
        </authorList>
    </citation>
    <scope>NUCLEOTIDE SEQUENCE</scope>
    <source>
        <strain evidence="3">D49</strain>
    </source>
</reference>
<dbReference type="OrthoDB" id="391988at2759"/>
<gene>
    <name evidence="3" type="ORF">H0H81_000137</name>
</gene>
<accession>A0A9P7FQD5</accession>
<evidence type="ECO:0000313" key="4">
    <source>
        <dbReference type="Proteomes" id="UP000717328"/>
    </source>
</evidence>
<proteinExistence type="predicted"/>
<dbReference type="AlphaFoldDB" id="A0A9P7FQD5"/>
<dbReference type="CDD" id="cd00882">
    <property type="entry name" value="Ras_like_GTPase"/>
    <property type="match status" value="1"/>
</dbReference>
<dbReference type="InterPro" id="IPR006073">
    <property type="entry name" value="GTP-bd"/>
</dbReference>
<feature type="domain" description="G" evidence="2">
    <location>
        <begin position="73"/>
        <end position="170"/>
    </location>
</feature>
<organism evidence="3 4">
    <name type="scientific">Sphagnurus paluster</name>
    <dbReference type="NCBI Taxonomy" id="117069"/>
    <lineage>
        <taxon>Eukaryota</taxon>
        <taxon>Fungi</taxon>
        <taxon>Dikarya</taxon>
        <taxon>Basidiomycota</taxon>
        <taxon>Agaricomycotina</taxon>
        <taxon>Agaricomycetes</taxon>
        <taxon>Agaricomycetidae</taxon>
        <taxon>Agaricales</taxon>
        <taxon>Tricholomatineae</taxon>
        <taxon>Lyophyllaceae</taxon>
        <taxon>Sphagnurus</taxon>
    </lineage>
</organism>
<dbReference type="Pfam" id="PF01926">
    <property type="entry name" value="MMR_HSR1"/>
    <property type="match status" value="1"/>
</dbReference>
<evidence type="ECO:0000313" key="3">
    <source>
        <dbReference type="EMBL" id="KAG5634986.1"/>
    </source>
</evidence>
<protein>
    <recommendedName>
        <fullName evidence="2">G domain-containing protein</fullName>
    </recommendedName>
</protein>
<dbReference type="EMBL" id="JABCKI010006214">
    <property type="protein sequence ID" value="KAG5634986.1"/>
    <property type="molecule type" value="Genomic_DNA"/>
</dbReference>
<dbReference type="Proteomes" id="UP000717328">
    <property type="component" value="Unassembled WGS sequence"/>
</dbReference>
<comment type="caution">
    <text evidence="3">The sequence shown here is derived from an EMBL/GenBank/DDBJ whole genome shotgun (WGS) entry which is preliminary data.</text>
</comment>
<sequence length="339" mass="38091">MAAWQFGQTDGMNVQFDFITERKYVGATVSSLSTRRKQFQAAGGEIFDPTVLGAGNPVPPFTDEILTVCPRFRILVIGKSGVGKSSLISNIFGVKTDISDGKPGKADIDKELISERNDHFILHDSMGFEPGANEQFETVKEFIRRRNGMQHIKDNIHAIWICFQIPTSGGRVLDTAEEQLLSEKAKETLGKVPMIAVFTQYDKLMSSVKYDQIIEKGKLDDQEVEKVAEKLFQENCVKPLRNCVLEQSVPYVRVSNEYATSVRLIQLAIRKVVPFKEALRSDIEACTSKANFKNMQETSKTITDLVEKCRRQFEKSIQADQTFDQTGDDSSWDLSSTVP</sequence>
<feature type="region of interest" description="Disordered" evidence="1">
    <location>
        <begin position="320"/>
        <end position="339"/>
    </location>
</feature>
<dbReference type="SUPFAM" id="SSF52540">
    <property type="entry name" value="P-loop containing nucleoside triphosphate hydrolases"/>
    <property type="match status" value="1"/>
</dbReference>